<dbReference type="Pfam" id="PF05235">
    <property type="entry name" value="CHAD"/>
    <property type="match status" value="1"/>
</dbReference>
<gene>
    <name evidence="2" type="ORF">HNR67_000150</name>
</gene>
<keyword evidence="3" id="KW-1185">Reference proteome</keyword>
<dbReference type="PANTHER" id="PTHR39339">
    <property type="entry name" value="SLR1444 PROTEIN"/>
    <property type="match status" value="1"/>
</dbReference>
<dbReference type="InterPro" id="IPR038186">
    <property type="entry name" value="CHAD_dom_sf"/>
</dbReference>
<comment type="caution">
    <text evidence="2">The sequence shown here is derived from an EMBL/GenBank/DDBJ whole genome shotgun (WGS) entry which is preliminary data.</text>
</comment>
<name>A0A7W7FQC7_9PSEU</name>
<dbReference type="Proteomes" id="UP000533598">
    <property type="component" value="Unassembled WGS sequence"/>
</dbReference>
<dbReference type="PROSITE" id="PS51708">
    <property type="entry name" value="CHAD"/>
    <property type="match status" value="1"/>
</dbReference>
<dbReference type="RefSeq" id="WP_185000078.1">
    <property type="nucleotide sequence ID" value="NZ_BAAAUI010000013.1"/>
</dbReference>
<proteinExistence type="predicted"/>
<evidence type="ECO:0000313" key="3">
    <source>
        <dbReference type="Proteomes" id="UP000533598"/>
    </source>
</evidence>
<feature type="domain" description="CHAD" evidence="1">
    <location>
        <begin position="13"/>
        <end position="293"/>
    </location>
</feature>
<dbReference type="AlphaFoldDB" id="A0A7W7FQC7"/>
<reference evidence="2 3" key="1">
    <citation type="submission" date="2020-08" db="EMBL/GenBank/DDBJ databases">
        <title>Sequencing the genomes of 1000 actinobacteria strains.</title>
        <authorList>
            <person name="Klenk H.-P."/>
        </authorList>
    </citation>
    <scope>NUCLEOTIDE SEQUENCE [LARGE SCALE GENOMIC DNA]</scope>
    <source>
        <strain evidence="2 3">DSM 44230</strain>
    </source>
</reference>
<evidence type="ECO:0000259" key="1">
    <source>
        <dbReference type="PROSITE" id="PS51708"/>
    </source>
</evidence>
<evidence type="ECO:0000313" key="2">
    <source>
        <dbReference type="EMBL" id="MBB4674032.1"/>
    </source>
</evidence>
<sequence>MPKITRKPKLGPGDPVHLHVRAALEARLAALKQHEPGTRSGADAEDLHQMRVAVRRLRAMLKAARPFLDRRIADRLRAELGWLGRALGPVRDLDVLLERLTAEAENFPEDERAAVRALVAGLHTEREDARAALHQALDAKRYQRLLSALAAEAASTEPGPSVDTLTALSGLVRGEFDRLARAVAKAGPEPVDEVLHALRIDGKRLRYTAELALPLLGKKIRPLLKATTDFQDVLGEHQDACVAQDRVRALLAAHGEVIDFDLAFVGGRLVEREEARRVSRRAAWWTVWLALEQTGRSAL</sequence>
<dbReference type="EMBL" id="JACHMH010000001">
    <property type="protein sequence ID" value="MBB4674032.1"/>
    <property type="molecule type" value="Genomic_DNA"/>
</dbReference>
<protein>
    <submittedName>
        <fullName evidence="2">CHAD domain-containing protein</fullName>
    </submittedName>
</protein>
<organism evidence="2 3">
    <name type="scientific">Crossiella cryophila</name>
    <dbReference type="NCBI Taxonomy" id="43355"/>
    <lineage>
        <taxon>Bacteria</taxon>
        <taxon>Bacillati</taxon>
        <taxon>Actinomycetota</taxon>
        <taxon>Actinomycetes</taxon>
        <taxon>Pseudonocardiales</taxon>
        <taxon>Pseudonocardiaceae</taxon>
        <taxon>Crossiella</taxon>
    </lineage>
</organism>
<dbReference type="PANTHER" id="PTHR39339:SF1">
    <property type="entry name" value="CHAD DOMAIN-CONTAINING PROTEIN"/>
    <property type="match status" value="1"/>
</dbReference>
<accession>A0A7W7FQC7</accession>
<dbReference type="InterPro" id="IPR007899">
    <property type="entry name" value="CHAD_dom"/>
</dbReference>
<dbReference type="Gene3D" id="1.40.20.10">
    <property type="entry name" value="CHAD domain"/>
    <property type="match status" value="1"/>
</dbReference>
<dbReference type="SMART" id="SM00880">
    <property type="entry name" value="CHAD"/>
    <property type="match status" value="1"/>
</dbReference>